<reference evidence="2" key="2">
    <citation type="journal article" date="2022" name="Microbiol. Resour. Announc.">
        <title>Metagenome Sequencing to Explore Phylogenomics of Terrestrial Cyanobacteria.</title>
        <authorList>
            <person name="Ward R.D."/>
            <person name="Stajich J.E."/>
            <person name="Johansen J.R."/>
            <person name="Huntemann M."/>
            <person name="Clum A."/>
            <person name="Foster B."/>
            <person name="Foster B."/>
            <person name="Roux S."/>
            <person name="Palaniappan K."/>
            <person name="Varghese N."/>
            <person name="Mukherjee S."/>
            <person name="Reddy T.B.K."/>
            <person name="Daum C."/>
            <person name="Copeland A."/>
            <person name="Chen I.A."/>
            <person name="Ivanova N.N."/>
            <person name="Kyrpides N.C."/>
            <person name="Shapiro N."/>
            <person name="Eloe-Fadrosh E.A."/>
            <person name="Pietrasiak N."/>
        </authorList>
    </citation>
    <scope>NUCLEOTIDE SEQUENCE</scope>
    <source>
        <strain evidence="2">UHER 2000/2452</strain>
    </source>
</reference>
<sequence>MSRSLLAAVGLAMGAFTPFLMQAGQAVELRGEVYFDHPPTLVNAMTTERRTTASSATYYFTLTVPEDAGEPLQRITIAQKDGSSFDQLVRYNTEATRAFIGTPRSRSEAITLGATTFDRDSQTVSVLFDPPVSAGKTVTIGLRPRRNPLSDGVYLFGVTAYPAGEKAYGQFLGYGRLDFDKSDSNFFP</sequence>
<dbReference type="AlphaFoldDB" id="A0A951UM80"/>
<feature type="chain" id="PRO_5037638098" evidence="1">
    <location>
        <begin position="24"/>
        <end position="188"/>
    </location>
</feature>
<accession>A0A951UM80</accession>
<dbReference type="InterPro" id="IPR021256">
    <property type="entry name" value="DUF2808"/>
</dbReference>
<dbReference type="EMBL" id="JAHHHD010000011">
    <property type="protein sequence ID" value="MBW4659391.1"/>
    <property type="molecule type" value="Genomic_DNA"/>
</dbReference>
<comment type="caution">
    <text evidence="2">The sequence shown here is derived from an EMBL/GenBank/DDBJ whole genome shotgun (WGS) entry which is preliminary data.</text>
</comment>
<dbReference type="Pfam" id="PF10989">
    <property type="entry name" value="DUF2808"/>
    <property type="match status" value="1"/>
</dbReference>
<reference evidence="2" key="1">
    <citation type="submission" date="2021-05" db="EMBL/GenBank/DDBJ databases">
        <authorList>
            <person name="Pietrasiak N."/>
            <person name="Ward R."/>
            <person name="Stajich J.E."/>
            <person name="Kurbessoian T."/>
        </authorList>
    </citation>
    <scope>NUCLEOTIDE SEQUENCE</scope>
    <source>
        <strain evidence="2">UHER 2000/2452</strain>
    </source>
</reference>
<protein>
    <submittedName>
        <fullName evidence="2">DUF2808 domain-containing protein</fullName>
    </submittedName>
</protein>
<evidence type="ECO:0000256" key="1">
    <source>
        <dbReference type="SAM" id="SignalP"/>
    </source>
</evidence>
<proteinExistence type="predicted"/>
<keyword evidence="1" id="KW-0732">Signal</keyword>
<evidence type="ECO:0000313" key="2">
    <source>
        <dbReference type="EMBL" id="MBW4659391.1"/>
    </source>
</evidence>
<dbReference type="Proteomes" id="UP000757435">
    <property type="component" value="Unassembled WGS sequence"/>
</dbReference>
<feature type="signal peptide" evidence="1">
    <location>
        <begin position="1"/>
        <end position="23"/>
    </location>
</feature>
<evidence type="ECO:0000313" key="3">
    <source>
        <dbReference type="Proteomes" id="UP000757435"/>
    </source>
</evidence>
<organism evidence="2 3">
    <name type="scientific">Drouetiella hepatica Uher 2000/2452</name>
    <dbReference type="NCBI Taxonomy" id="904376"/>
    <lineage>
        <taxon>Bacteria</taxon>
        <taxon>Bacillati</taxon>
        <taxon>Cyanobacteriota</taxon>
        <taxon>Cyanophyceae</taxon>
        <taxon>Oculatellales</taxon>
        <taxon>Oculatellaceae</taxon>
        <taxon>Drouetiella</taxon>
    </lineage>
</organism>
<name>A0A951UM80_9CYAN</name>
<gene>
    <name evidence="2" type="ORF">KME15_12005</name>
</gene>